<evidence type="ECO:0000256" key="1">
    <source>
        <dbReference type="SAM" id="MobiDB-lite"/>
    </source>
</evidence>
<dbReference type="Pfam" id="PF00188">
    <property type="entry name" value="CAP"/>
    <property type="match status" value="1"/>
</dbReference>
<proteinExistence type="predicted"/>
<evidence type="ECO:0000313" key="3">
    <source>
        <dbReference type="EMBL" id="MBB4615901.1"/>
    </source>
</evidence>
<dbReference type="Proteomes" id="UP000574769">
    <property type="component" value="Unassembled WGS sequence"/>
</dbReference>
<accession>A0A7W7EWB1</accession>
<feature type="region of interest" description="Disordered" evidence="1">
    <location>
        <begin position="31"/>
        <end position="64"/>
    </location>
</feature>
<dbReference type="AlphaFoldDB" id="A0A7W7EWB1"/>
<gene>
    <name evidence="3" type="ORF">GGQ96_000007</name>
</gene>
<keyword evidence="4" id="KW-1185">Reference proteome</keyword>
<evidence type="ECO:0000313" key="4">
    <source>
        <dbReference type="Proteomes" id="UP000574769"/>
    </source>
</evidence>
<dbReference type="EMBL" id="JACHNY010000001">
    <property type="protein sequence ID" value="MBB4615901.1"/>
    <property type="molecule type" value="Genomic_DNA"/>
</dbReference>
<dbReference type="SUPFAM" id="SSF55797">
    <property type="entry name" value="PR-1-like"/>
    <property type="match status" value="1"/>
</dbReference>
<sequence length="356" mass="36209">MILVPLLAGCGGGGGDASGAGTAVTVIPAATPTPAPTPAATPTSDATPAPTAMPTPTSSPTPAASIPTAWAAGIAASYSVQPDVANCKAGTLGANVRAEALAVINTIRALHKLPAVTYSDADQAEAMESALMMAANGQLSHTPPTSWKCYSASGAAGAGSSNLYGAVPSPFLSLTPTDTIFAGWMTEVRNIVADNVGHRRWILSPFLTSIAYGRVAGSDGVNRTDATSLKVFGQASAPAVDAAALPSFVAYPQGDYPARYFDMSALLSFSAIIDPTRAGNNSAVDYAAATIRVTGADGAAMTVSGISFDNLGYGVPNNIQWKVAGLGRNVTYSVTIDNVRVRGVARSYGYTFRIID</sequence>
<reference evidence="3 4" key="1">
    <citation type="submission" date="2020-08" db="EMBL/GenBank/DDBJ databases">
        <title>Genomic Encyclopedia of Type Strains, Phase IV (KMG-IV): sequencing the most valuable type-strain genomes for metagenomic binning, comparative biology and taxonomic classification.</title>
        <authorList>
            <person name="Goeker M."/>
        </authorList>
    </citation>
    <scope>NUCLEOTIDE SEQUENCE [LARGE SCALE GENOMIC DNA]</scope>
    <source>
        <strain evidence="3 4">DSM 15867</strain>
    </source>
</reference>
<dbReference type="Gene3D" id="3.40.33.10">
    <property type="entry name" value="CAP"/>
    <property type="match status" value="1"/>
</dbReference>
<feature type="domain" description="SCP" evidence="2">
    <location>
        <begin position="101"/>
        <end position="221"/>
    </location>
</feature>
<organism evidence="3 4">
    <name type="scientific">Sphingomonas abaci</name>
    <dbReference type="NCBI Taxonomy" id="237611"/>
    <lineage>
        <taxon>Bacteria</taxon>
        <taxon>Pseudomonadati</taxon>
        <taxon>Pseudomonadota</taxon>
        <taxon>Alphaproteobacteria</taxon>
        <taxon>Sphingomonadales</taxon>
        <taxon>Sphingomonadaceae</taxon>
        <taxon>Sphingomonas</taxon>
    </lineage>
</organism>
<dbReference type="InterPro" id="IPR014044">
    <property type="entry name" value="CAP_dom"/>
</dbReference>
<dbReference type="CDD" id="cd05379">
    <property type="entry name" value="CAP_bacterial"/>
    <property type="match status" value="1"/>
</dbReference>
<evidence type="ECO:0000259" key="2">
    <source>
        <dbReference type="Pfam" id="PF00188"/>
    </source>
</evidence>
<dbReference type="InterPro" id="IPR035940">
    <property type="entry name" value="CAP_sf"/>
</dbReference>
<feature type="compositionally biased region" description="Low complexity" evidence="1">
    <location>
        <begin position="40"/>
        <end position="50"/>
    </location>
</feature>
<comment type="caution">
    <text evidence="3">The sequence shown here is derived from an EMBL/GenBank/DDBJ whole genome shotgun (WGS) entry which is preliminary data.</text>
</comment>
<protein>
    <submittedName>
        <fullName evidence="3">Uncharacterized protein YkwD</fullName>
    </submittedName>
</protein>
<name>A0A7W7EWB1_9SPHN</name>